<dbReference type="RefSeq" id="WP_048369073.1">
    <property type="nucleotide sequence ID" value="NZ_CAUQEU010000015.1"/>
</dbReference>
<dbReference type="GeneID" id="97253721"/>
<dbReference type="EMBL" id="WIWJ01000074">
    <property type="protein sequence ID" value="MQT49908.1"/>
    <property type="molecule type" value="Genomic_DNA"/>
</dbReference>
<dbReference type="Proteomes" id="UP000441404">
    <property type="component" value="Unassembled WGS sequence"/>
</dbReference>
<dbReference type="Pfam" id="PF19619">
    <property type="entry name" value="DUF6124"/>
    <property type="match status" value="1"/>
</dbReference>
<evidence type="ECO:0000313" key="4">
    <source>
        <dbReference type="Proteomes" id="UP000441404"/>
    </source>
</evidence>
<dbReference type="OrthoDB" id="6991494at2"/>
<keyword evidence="6" id="KW-1185">Reference proteome</keyword>
<comment type="caution">
    <text evidence="2">The sequence shown here is derived from an EMBL/GenBank/DDBJ whole genome shotgun (WGS) entry which is preliminary data.</text>
</comment>
<dbReference type="Proteomes" id="UP000466863">
    <property type="component" value="Unassembled WGS sequence"/>
</dbReference>
<dbReference type="AlphaFoldDB" id="A0A0J6IDD6"/>
<proteinExistence type="predicted"/>
<protein>
    <submittedName>
        <fullName evidence="2">DUF3077 domain-containing protein</fullName>
    </submittedName>
</protein>
<accession>A0A0J6JDQ0</accession>
<dbReference type="Proteomes" id="UP000470186">
    <property type="component" value="Unassembled WGS sequence"/>
</dbReference>
<evidence type="ECO:0000313" key="3">
    <source>
        <dbReference type="EMBL" id="MQU43499.1"/>
    </source>
</evidence>
<organism evidence="2 6">
    <name type="scientific">Pseudomonas helleri</name>
    <dbReference type="NCBI Taxonomy" id="1608996"/>
    <lineage>
        <taxon>Bacteria</taxon>
        <taxon>Pseudomonadati</taxon>
        <taxon>Pseudomonadota</taxon>
        <taxon>Gammaproteobacteria</taxon>
        <taxon>Pseudomonadales</taxon>
        <taxon>Pseudomonadaceae</taxon>
        <taxon>Pseudomonas</taxon>
    </lineage>
</organism>
<evidence type="ECO:0000313" key="2">
    <source>
        <dbReference type="EMBL" id="MQU31311.1"/>
    </source>
</evidence>
<sequence length="116" mass="12329">MKKIVPDPPTLPLLDAAQCNDVLLDRAAAERALDFYLLEPKPPRHVDLATYVIPDSVNLEAALAQASDLLRCAGASASEAGNGMSGHARSLVLSTVHLVELARAYVDKSLDGLTTH</sequence>
<reference evidence="4 5" key="1">
    <citation type="submission" date="2019-10" db="EMBL/GenBank/DDBJ databases">
        <title>Evaluation of single-gene subtyping targets for Pseudomonas.</title>
        <authorList>
            <person name="Reichler S.J."/>
            <person name="Orsi R.H."/>
            <person name="Wiedmann M."/>
            <person name="Martin N.H."/>
            <person name="Murphy S.I."/>
        </authorList>
    </citation>
    <scope>NUCLEOTIDE SEQUENCE [LARGE SCALE GENOMIC DNA]</scope>
    <source>
        <strain evidence="3 5">FSL R10-1876</strain>
        <strain evidence="2 6">FSL R10-2107</strain>
        <strain evidence="1 4">FSL R10-3257</strain>
    </source>
</reference>
<evidence type="ECO:0000313" key="6">
    <source>
        <dbReference type="Proteomes" id="UP000470186"/>
    </source>
</evidence>
<evidence type="ECO:0000313" key="5">
    <source>
        <dbReference type="Proteomes" id="UP000466863"/>
    </source>
</evidence>
<accession>A0A0J6IDD6</accession>
<dbReference type="EMBL" id="WIVV01000056">
    <property type="protein sequence ID" value="MQU43499.1"/>
    <property type="molecule type" value="Genomic_DNA"/>
</dbReference>
<dbReference type="EMBL" id="WIVX01000026">
    <property type="protein sequence ID" value="MQU31311.1"/>
    <property type="molecule type" value="Genomic_DNA"/>
</dbReference>
<evidence type="ECO:0000313" key="1">
    <source>
        <dbReference type="EMBL" id="MQT49908.1"/>
    </source>
</evidence>
<gene>
    <name evidence="3" type="ORF">GHO28_13445</name>
    <name evidence="2" type="ORF">GHO30_07820</name>
    <name evidence="1" type="ORF">GHO40_24775</name>
</gene>
<name>A0A0J6IDD6_9PSED</name>